<evidence type="ECO:0000256" key="8">
    <source>
        <dbReference type="ARBA" id="ARBA00022777"/>
    </source>
</evidence>
<dbReference type="GO" id="GO:0016301">
    <property type="term" value="F:kinase activity"/>
    <property type="evidence" value="ECO:0007669"/>
    <property type="project" value="UniProtKB-KW"/>
</dbReference>
<evidence type="ECO:0000313" key="18">
    <source>
        <dbReference type="Proteomes" id="UP001203972"/>
    </source>
</evidence>
<dbReference type="PANTHER" id="PTHR30175:SF1">
    <property type="entry name" value="PTS SYSTEM ARBUTIN-, CELLOBIOSE-, AND SALICIN-SPECIFIC EIIBC COMPONENT-RELATED"/>
    <property type="match status" value="1"/>
</dbReference>
<dbReference type="NCBIfam" id="TIGR01995">
    <property type="entry name" value="PTS-II-ABC-beta"/>
    <property type="match status" value="1"/>
</dbReference>
<evidence type="ECO:0000259" key="15">
    <source>
        <dbReference type="PROSITE" id="PS51103"/>
    </source>
</evidence>
<protein>
    <submittedName>
        <fullName evidence="16">Beta-glucoside-specific PTS transporter subunit IIABC</fullName>
        <ecNumber evidence="16">2.7.1.-</ecNumber>
    </submittedName>
    <submittedName>
        <fullName evidence="17">PTS transporter subunit EIIC</fullName>
    </submittedName>
</protein>
<evidence type="ECO:0000313" key="17">
    <source>
        <dbReference type="EMBL" id="MZH55247.1"/>
    </source>
</evidence>
<feature type="transmembrane region" description="Helical" evidence="12">
    <location>
        <begin position="102"/>
        <end position="123"/>
    </location>
</feature>
<dbReference type="FunFam" id="2.70.70.10:FF:000001">
    <property type="entry name" value="PTS system glucose-specific IIA component"/>
    <property type="match status" value="1"/>
</dbReference>
<proteinExistence type="predicted"/>
<feature type="transmembrane region" description="Helical" evidence="12">
    <location>
        <begin position="425"/>
        <end position="443"/>
    </location>
</feature>
<dbReference type="InterPro" id="IPR013013">
    <property type="entry name" value="PTS_EIIC_1"/>
</dbReference>
<dbReference type="Pfam" id="PF00358">
    <property type="entry name" value="PTS_EIIA_1"/>
    <property type="match status" value="1"/>
</dbReference>
<dbReference type="CDD" id="cd00212">
    <property type="entry name" value="PTS_IIB_glc"/>
    <property type="match status" value="1"/>
</dbReference>
<feature type="transmembrane region" description="Helical" evidence="12">
    <location>
        <begin position="240"/>
        <end position="265"/>
    </location>
</feature>
<evidence type="ECO:0000256" key="12">
    <source>
        <dbReference type="SAM" id="Phobius"/>
    </source>
</evidence>
<dbReference type="InterPro" id="IPR036878">
    <property type="entry name" value="Glu_permease_IIB"/>
</dbReference>
<feature type="domain" description="PTS EIIC type-1" evidence="15">
    <location>
        <begin position="104"/>
        <end position="459"/>
    </location>
</feature>
<reference evidence="17" key="1">
    <citation type="journal article" date="2019" name="Nat. Med.">
        <title>A library of human gut bacterial isolates paired with longitudinal multiomics data enables mechanistic microbiome research.</title>
        <authorList>
            <person name="Poyet M."/>
            <person name="Groussin M."/>
            <person name="Gibbons S.M."/>
            <person name="Avila-Pacheco J."/>
            <person name="Jiang X."/>
            <person name="Kearney S.M."/>
            <person name="Perrotta A.R."/>
            <person name="Berdy B."/>
            <person name="Zhao S."/>
            <person name="Lieberman T.D."/>
            <person name="Swanson P.K."/>
            <person name="Smith M."/>
            <person name="Roesemann S."/>
            <person name="Alexander J.E."/>
            <person name="Rich S.A."/>
            <person name="Livny J."/>
            <person name="Vlamakis H."/>
            <person name="Clish C."/>
            <person name="Bullock K."/>
            <person name="Deik A."/>
            <person name="Scott J."/>
            <person name="Pierce K.A."/>
            <person name="Xavier R.J."/>
            <person name="Alm E.J."/>
        </authorList>
    </citation>
    <scope>NUCLEOTIDE SEQUENCE</scope>
    <source>
        <strain evidence="17">BIOML-A12</strain>
    </source>
</reference>
<dbReference type="EMBL" id="WWTN01000007">
    <property type="protein sequence ID" value="MZH55247.1"/>
    <property type="molecule type" value="Genomic_DNA"/>
</dbReference>
<feature type="transmembrane region" description="Helical" evidence="12">
    <location>
        <begin position="208"/>
        <end position="228"/>
    </location>
</feature>
<organism evidence="16 18">
    <name type="scientific">Clostridium innocuum</name>
    <dbReference type="NCBI Taxonomy" id="1522"/>
    <lineage>
        <taxon>Bacteria</taxon>
        <taxon>Bacillati</taxon>
        <taxon>Bacillota</taxon>
        <taxon>Clostridia</taxon>
        <taxon>Eubacteriales</taxon>
        <taxon>Clostridiaceae</taxon>
        <taxon>Clostridium</taxon>
    </lineage>
</organism>
<keyword evidence="9 12" id="KW-1133">Transmembrane helix</keyword>
<dbReference type="InterPro" id="IPR011055">
    <property type="entry name" value="Dup_hybrid_motif"/>
</dbReference>
<evidence type="ECO:0000256" key="7">
    <source>
        <dbReference type="ARBA" id="ARBA00022692"/>
    </source>
</evidence>
<dbReference type="PROSITE" id="PS01035">
    <property type="entry name" value="PTS_EIIB_TYPE_1_CYS"/>
    <property type="match status" value="1"/>
</dbReference>
<dbReference type="PANTHER" id="PTHR30175">
    <property type="entry name" value="PHOSPHOTRANSFERASE SYSTEM TRANSPORT PROTEIN"/>
    <property type="match status" value="1"/>
</dbReference>
<dbReference type="AlphaFoldDB" id="A0AAP2ULD2"/>
<dbReference type="InterPro" id="IPR001127">
    <property type="entry name" value="PTS_EIIA_1_perm"/>
</dbReference>
<keyword evidence="3" id="KW-1003">Cell membrane</keyword>
<evidence type="ECO:0000256" key="11">
    <source>
        <dbReference type="PROSITE-ProRule" id="PRU00421"/>
    </source>
</evidence>
<dbReference type="SUPFAM" id="SSF55604">
    <property type="entry name" value="Glucose permease domain IIB"/>
    <property type="match status" value="1"/>
</dbReference>
<dbReference type="Gene3D" id="3.30.1360.60">
    <property type="entry name" value="Glucose permease domain IIB"/>
    <property type="match status" value="1"/>
</dbReference>
<keyword evidence="6" id="KW-0598">Phosphotransferase system</keyword>
<dbReference type="InterPro" id="IPR001996">
    <property type="entry name" value="PTS_IIB_1"/>
</dbReference>
<dbReference type="GO" id="GO:0015771">
    <property type="term" value="P:trehalose transport"/>
    <property type="evidence" value="ECO:0007669"/>
    <property type="project" value="TreeGrafter"/>
</dbReference>
<dbReference type="GO" id="GO:0009401">
    <property type="term" value="P:phosphoenolpyruvate-dependent sugar phosphotransferase system"/>
    <property type="evidence" value="ECO:0007669"/>
    <property type="project" value="UniProtKB-KW"/>
</dbReference>
<comment type="caution">
    <text evidence="16">The sequence shown here is derived from an EMBL/GenBank/DDBJ whole genome shotgun (WGS) entry which is preliminary data.</text>
</comment>
<feature type="transmembrane region" description="Helical" evidence="12">
    <location>
        <begin position="285"/>
        <end position="311"/>
    </location>
</feature>
<dbReference type="InterPro" id="IPR018113">
    <property type="entry name" value="PTrfase_EIIB_Cys"/>
</dbReference>
<evidence type="ECO:0000256" key="9">
    <source>
        <dbReference type="ARBA" id="ARBA00022989"/>
    </source>
</evidence>
<keyword evidence="8" id="KW-0418">Kinase</keyword>
<dbReference type="FunFam" id="3.30.1360.60:FF:000001">
    <property type="entry name" value="PTS system glucose-specific IIBC component PtsG"/>
    <property type="match status" value="1"/>
</dbReference>
<dbReference type="EMBL" id="JAKTMA010000009">
    <property type="protein sequence ID" value="MCR0232441.1"/>
    <property type="molecule type" value="Genomic_DNA"/>
</dbReference>
<gene>
    <name evidence="17" type="ORF">GT664_05575</name>
    <name evidence="16" type="ORF">MKC95_06640</name>
</gene>
<feature type="domain" description="PTS EIIB type-1" evidence="14">
    <location>
        <begin position="6"/>
        <end position="88"/>
    </location>
</feature>
<dbReference type="Gene3D" id="2.70.70.10">
    <property type="entry name" value="Glucose Permease (Domain IIA)"/>
    <property type="match status" value="1"/>
</dbReference>
<dbReference type="PROSITE" id="PS51098">
    <property type="entry name" value="PTS_EIIB_TYPE_1"/>
    <property type="match status" value="1"/>
</dbReference>
<dbReference type="Proteomes" id="UP000604383">
    <property type="component" value="Unassembled WGS sequence"/>
</dbReference>
<dbReference type="InterPro" id="IPR011297">
    <property type="entry name" value="PTS_IIABC_b_glu"/>
</dbReference>
<feature type="active site" description="Phosphocysteine intermediate; for EIIB activity" evidence="11">
    <location>
        <position position="28"/>
    </location>
</feature>
<dbReference type="PROSITE" id="PS00371">
    <property type="entry name" value="PTS_EIIA_TYPE_1_HIS"/>
    <property type="match status" value="1"/>
</dbReference>
<dbReference type="PROSITE" id="PS51103">
    <property type="entry name" value="PTS_EIIC_TYPE_1"/>
    <property type="match status" value="1"/>
</dbReference>
<comment type="subcellular location">
    <subcellularLocation>
        <location evidence="1">Cell membrane</location>
        <topology evidence="1">Multi-pass membrane protein</topology>
    </subcellularLocation>
</comment>
<dbReference type="InterPro" id="IPR050558">
    <property type="entry name" value="PTS_Sugar-Specific_Components"/>
</dbReference>
<evidence type="ECO:0000256" key="10">
    <source>
        <dbReference type="ARBA" id="ARBA00023136"/>
    </source>
</evidence>
<keyword evidence="10 12" id="KW-0472">Membrane</keyword>
<feature type="transmembrane region" description="Helical" evidence="12">
    <location>
        <begin position="355"/>
        <end position="375"/>
    </location>
</feature>
<feature type="transmembrane region" description="Helical" evidence="12">
    <location>
        <begin position="323"/>
        <end position="343"/>
    </location>
</feature>
<dbReference type="SUPFAM" id="SSF51261">
    <property type="entry name" value="Duplicated hybrid motif"/>
    <property type="match status" value="1"/>
</dbReference>
<feature type="transmembrane region" description="Helical" evidence="12">
    <location>
        <begin position="382"/>
        <end position="405"/>
    </location>
</feature>
<keyword evidence="5 16" id="KW-0808">Transferase</keyword>
<accession>A0AAP2ULD2</accession>
<keyword evidence="4" id="KW-0762">Sugar transport</keyword>
<dbReference type="EC" id="2.7.1.-" evidence="16"/>
<evidence type="ECO:0000256" key="6">
    <source>
        <dbReference type="ARBA" id="ARBA00022683"/>
    </source>
</evidence>
<name>A0AAP2ULD2_CLOIN</name>
<dbReference type="RefSeq" id="WP_008818611.1">
    <property type="nucleotide sequence ID" value="NZ_AP025565.1"/>
</dbReference>
<feature type="transmembrane region" description="Helical" evidence="12">
    <location>
        <begin position="143"/>
        <end position="163"/>
    </location>
</feature>
<evidence type="ECO:0000256" key="5">
    <source>
        <dbReference type="ARBA" id="ARBA00022679"/>
    </source>
</evidence>
<feature type="transmembrane region" description="Helical" evidence="12">
    <location>
        <begin position="170"/>
        <end position="188"/>
    </location>
</feature>
<evidence type="ECO:0000313" key="16">
    <source>
        <dbReference type="EMBL" id="MCR0232441.1"/>
    </source>
</evidence>
<dbReference type="PROSITE" id="PS51093">
    <property type="entry name" value="PTS_EIIA_TYPE_1"/>
    <property type="match status" value="1"/>
</dbReference>
<dbReference type="Proteomes" id="UP001203972">
    <property type="component" value="Unassembled WGS sequence"/>
</dbReference>
<evidence type="ECO:0000256" key="3">
    <source>
        <dbReference type="ARBA" id="ARBA00022475"/>
    </source>
</evidence>
<evidence type="ECO:0000256" key="1">
    <source>
        <dbReference type="ARBA" id="ARBA00004651"/>
    </source>
</evidence>
<evidence type="ECO:0000259" key="13">
    <source>
        <dbReference type="PROSITE" id="PS51093"/>
    </source>
</evidence>
<dbReference type="InterPro" id="IPR003352">
    <property type="entry name" value="PTS_EIIC"/>
</dbReference>
<evidence type="ECO:0000259" key="14">
    <source>
        <dbReference type="PROSITE" id="PS51098"/>
    </source>
</evidence>
<keyword evidence="2" id="KW-0813">Transport</keyword>
<dbReference type="NCBIfam" id="TIGR00830">
    <property type="entry name" value="PTBA"/>
    <property type="match status" value="1"/>
</dbReference>
<keyword evidence="7 12" id="KW-0812">Transmembrane</keyword>
<evidence type="ECO:0000256" key="2">
    <source>
        <dbReference type="ARBA" id="ARBA00022448"/>
    </source>
</evidence>
<reference evidence="16" key="2">
    <citation type="journal article" date="2022" name="Clin. Infect. Dis.">
        <title>Association between Clostridium innocuum and antibiotic-associated diarrhea in adults and children: A cross-sectional study and comparative genomics analysis.</title>
        <authorList>
            <person name="Cherny K.E."/>
            <person name="Muscat E.B."/>
            <person name="Balaji A."/>
            <person name="Mukherjee J."/>
            <person name="Ozer E.A."/>
            <person name="Angarone M.P."/>
            <person name="Hauser A.R."/>
            <person name="Sichel J.S."/>
            <person name="Amponsah E."/>
            <person name="Kociolek L.K."/>
        </authorList>
    </citation>
    <scope>NUCLEOTIDE SEQUENCE</scope>
    <source>
        <strain evidence="16">NU1-AC-029v</strain>
    </source>
</reference>
<sequence length="616" mass="66901">MKKDYADLAKKILQYVGGKDNITFVMHCATRLRFTLKDIDKADTKSIKELKGVIDVIIKNGQYQVCIGPDVIDVFHELNQLGTFTKQENDNSKEKKKIVDKFFEVISGIFTPIVPILMAAGMVGAVLTVLNLIGILPDTSPTYYVWNLIKEAGFYFLPIYVAYTASQKLGANPFLSMLLGGILLHPQLNNFEALGLEQLNFFGIAIKNVTYSSTILPIILSVWLLSYVEKFFNKICPQVIRAFSVPMLSTMIVVPIMLIVIGPAGAYLADYLSEFVQYLGDNLGFLAVGIIAALTPIMIATGTHSFAFPVIVTTLAMNGSEALIVPAMLAENIAMAGAAFAVGMQSKNKDVKAEANAATISALLGISEPAMYGINLPRKTPFYATIVASGIGGILAGLLGVKYYAIASASLVGLPANIGDGSIMGVVYAGVVIVVSFISAFVLTKVLSKKDETIEPEIKNAIKEDNKKIEIKAPCNGAIVKLTEVDDSTFASEAMGKGIAMLPEEGILYSPVKGIVKTIFPTKHAIGLLSDDGAEIMIHVGIDTVQLEGKYFTTYVKPDQRIKIGDELLEFDIEEIKKLEYDIVTPIIITNSQEYLEVLECDKDQVKRGETMITLL</sequence>
<evidence type="ECO:0000256" key="4">
    <source>
        <dbReference type="ARBA" id="ARBA00022597"/>
    </source>
</evidence>
<dbReference type="GO" id="GO:0005886">
    <property type="term" value="C:plasma membrane"/>
    <property type="evidence" value="ECO:0007669"/>
    <property type="project" value="UniProtKB-SubCell"/>
</dbReference>
<dbReference type="GO" id="GO:0008982">
    <property type="term" value="F:protein-N(PI)-phosphohistidine-sugar phosphotransferase activity"/>
    <property type="evidence" value="ECO:0007669"/>
    <property type="project" value="InterPro"/>
</dbReference>
<dbReference type="GO" id="GO:0090589">
    <property type="term" value="F:protein-phosphocysteine-trehalose phosphotransferase system transporter activity"/>
    <property type="evidence" value="ECO:0007669"/>
    <property type="project" value="TreeGrafter"/>
</dbReference>
<dbReference type="Pfam" id="PF02378">
    <property type="entry name" value="PTS_EIIC"/>
    <property type="match status" value="1"/>
</dbReference>
<feature type="domain" description="PTS EIIA type-1" evidence="13">
    <location>
        <begin position="487"/>
        <end position="591"/>
    </location>
</feature>
<dbReference type="Pfam" id="PF00367">
    <property type="entry name" value="PTS_EIIB"/>
    <property type="match status" value="1"/>
</dbReference>